<dbReference type="Proteomes" id="UP000050514">
    <property type="component" value="Unassembled WGS sequence"/>
</dbReference>
<dbReference type="RefSeq" id="WP_061914837.1">
    <property type="nucleotide sequence ID" value="NZ_DF967971.1"/>
</dbReference>
<proteinExistence type="predicted"/>
<evidence type="ECO:0000313" key="1">
    <source>
        <dbReference type="EMBL" id="KPL77213.1"/>
    </source>
</evidence>
<keyword evidence="2" id="KW-1185">Reference proteome</keyword>
<organism evidence="1 2">
    <name type="scientific">Bellilinea caldifistulae</name>
    <dbReference type="NCBI Taxonomy" id="360411"/>
    <lineage>
        <taxon>Bacteria</taxon>
        <taxon>Bacillati</taxon>
        <taxon>Chloroflexota</taxon>
        <taxon>Anaerolineae</taxon>
        <taxon>Anaerolineales</taxon>
        <taxon>Anaerolineaceae</taxon>
        <taxon>Bellilinea</taxon>
    </lineage>
</organism>
<dbReference type="EMBL" id="LGHJ01000010">
    <property type="protein sequence ID" value="KPL77213.1"/>
    <property type="molecule type" value="Genomic_DNA"/>
</dbReference>
<comment type="caution">
    <text evidence="1">The sequence shown here is derived from an EMBL/GenBank/DDBJ whole genome shotgun (WGS) entry which is preliminary data.</text>
</comment>
<dbReference type="AlphaFoldDB" id="A0A0P6XUS2"/>
<protein>
    <submittedName>
        <fullName evidence="1">Uncharacterized protein</fullName>
    </submittedName>
</protein>
<accession>A0A0P6XUS2</accession>
<gene>
    <name evidence="1" type="ORF">AC812_04470</name>
</gene>
<name>A0A0P6XUS2_9CHLR</name>
<dbReference type="OrthoDB" id="157533at2"/>
<sequence>MVTLPTFLPVVEAARKYGLDETRLRALIEKGKIRAGVVAGEMVVSEDEVRDQAVTRKEDLPEYKKHAHLKGKPIWISEAERKYGVPNPTVSVWVKRGLIKVLGYEKNRKLIDEADVAYCAEIYNQRRGQGKWLFDDNGLPYKPKTGPLVTA</sequence>
<evidence type="ECO:0000313" key="2">
    <source>
        <dbReference type="Proteomes" id="UP000050514"/>
    </source>
</evidence>
<reference evidence="1 2" key="1">
    <citation type="submission" date="2015-07" db="EMBL/GenBank/DDBJ databases">
        <title>Draft genome of Bellilinea caldifistulae DSM 17877.</title>
        <authorList>
            <person name="Hemp J."/>
            <person name="Ward L.M."/>
            <person name="Pace L.A."/>
            <person name="Fischer W.W."/>
        </authorList>
    </citation>
    <scope>NUCLEOTIDE SEQUENCE [LARGE SCALE GENOMIC DNA]</scope>
    <source>
        <strain evidence="1 2">GOMI-1</strain>
    </source>
</reference>